<name>A0A9Q3KA35_9BASI</name>
<dbReference type="Proteomes" id="UP000765509">
    <property type="component" value="Unassembled WGS sequence"/>
</dbReference>
<proteinExistence type="predicted"/>
<evidence type="ECO:0000313" key="3">
    <source>
        <dbReference type="Proteomes" id="UP000765509"/>
    </source>
</evidence>
<protein>
    <submittedName>
        <fullName evidence="2">Uncharacterized protein</fullName>
    </submittedName>
</protein>
<feature type="region of interest" description="Disordered" evidence="1">
    <location>
        <begin position="44"/>
        <end position="66"/>
    </location>
</feature>
<organism evidence="2 3">
    <name type="scientific">Austropuccinia psidii MF-1</name>
    <dbReference type="NCBI Taxonomy" id="1389203"/>
    <lineage>
        <taxon>Eukaryota</taxon>
        <taxon>Fungi</taxon>
        <taxon>Dikarya</taxon>
        <taxon>Basidiomycota</taxon>
        <taxon>Pucciniomycotina</taxon>
        <taxon>Pucciniomycetes</taxon>
        <taxon>Pucciniales</taxon>
        <taxon>Sphaerophragmiaceae</taxon>
        <taxon>Austropuccinia</taxon>
    </lineage>
</organism>
<sequence length="91" mass="10229">MFGPIPQRPQMAIDLRKPRLGLKSQGGQNDYRGLLPSRLQGWPLEVTRGPQPPHKGVSPQDQGNPQRQLKLDSLCRNQGWYIYGIIVTVAL</sequence>
<gene>
    <name evidence="2" type="ORF">O181_116481</name>
</gene>
<dbReference type="EMBL" id="AVOT02099122">
    <property type="protein sequence ID" value="MBW0576766.1"/>
    <property type="molecule type" value="Genomic_DNA"/>
</dbReference>
<evidence type="ECO:0000256" key="1">
    <source>
        <dbReference type="SAM" id="MobiDB-lite"/>
    </source>
</evidence>
<dbReference type="AlphaFoldDB" id="A0A9Q3KA35"/>
<feature type="region of interest" description="Disordered" evidence="1">
    <location>
        <begin position="1"/>
        <end position="32"/>
    </location>
</feature>
<comment type="caution">
    <text evidence="2">The sequence shown here is derived from an EMBL/GenBank/DDBJ whole genome shotgun (WGS) entry which is preliminary data.</text>
</comment>
<keyword evidence="3" id="KW-1185">Reference proteome</keyword>
<evidence type="ECO:0000313" key="2">
    <source>
        <dbReference type="EMBL" id="MBW0576766.1"/>
    </source>
</evidence>
<reference evidence="2" key="1">
    <citation type="submission" date="2021-03" db="EMBL/GenBank/DDBJ databases">
        <title>Draft genome sequence of rust myrtle Austropuccinia psidii MF-1, a brazilian biotype.</title>
        <authorList>
            <person name="Quecine M.C."/>
            <person name="Pachon D.M.R."/>
            <person name="Bonatelli M.L."/>
            <person name="Correr F.H."/>
            <person name="Franceschini L.M."/>
            <person name="Leite T.F."/>
            <person name="Margarido G.R.A."/>
            <person name="Almeida C.A."/>
            <person name="Ferrarezi J.A."/>
            <person name="Labate C.A."/>
        </authorList>
    </citation>
    <scope>NUCLEOTIDE SEQUENCE</scope>
    <source>
        <strain evidence="2">MF-1</strain>
    </source>
</reference>
<accession>A0A9Q3KA35</accession>